<keyword evidence="2" id="KW-1185">Reference proteome</keyword>
<evidence type="ECO:0000313" key="2">
    <source>
        <dbReference type="Proteomes" id="UP001497535"/>
    </source>
</evidence>
<gene>
    <name evidence="1" type="ORF">MENTE1834_LOCUS11364</name>
</gene>
<evidence type="ECO:0000313" key="1">
    <source>
        <dbReference type="EMBL" id="CAK5044168.1"/>
    </source>
</evidence>
<comment type="caution">
    <text evidence="1">The sequence shown here is derived from an EMBL/GenBank/DDBJ whole genome shotgun (WGS) entry which is preliminary data.</text>
</comment>
<protein>
    <submittedName>
        <fullName evidence="1">Uncharacterized protein</fullName>
    </submittedName>
</protein>
<reference evidence="1" key="1">
    <citation type="submission" date="2023-11" db="EMBL/GenBank/DDBJ databases">
        <authorList>
            <person name="Poullet M."/>
        </authorList>
    </citation>
    <scope>NUCLEOTIDE SEQUENCE</scope>
    <source>
        <strain evidence="1">E1834</strain>
    </source>
</reference>
<organism evidence="1 2">
    <name type="scientific">Meloidogyne enterolobii</name>
    <name type="common">Root-knot nematode worm</name>
    <name type="synonym">Meloidogyne mayaguensis</name>
    <dbReference type="NCBI Taxonomy" id="390850"/>
    <lineage>
        <taxon>Eukaryota</taxon>
        <taxon>Metazoa</taxon>
        <taxon>Ecdysozoa</taxon>
        <taxon>Nematoda</taxon>
        <taxon>Chromadorea</taxon>
        <taxon>Rhabditida</taxon>
        <taxon>Tylenchina</taxon>
        <taxon>Tylenchomorpha</taxon>
        <taxon>Tylenchoidea</taxon>
        <taxon>Meloidogynidae</taxon>
        <taxon>Meloidogyninae</taxon>
        <taxon>Meloidogyne</taxon>
    </lineage>
</organism>
<name>A0ACB0YF26_MELEN</name>
<proteinExistence type="predicted"/>
<accession>A0ACB0YF26</accession>
<sequence>MICYFQMFILLTSLFLCFGEIIANGEAGHNNEEIGMEKRMLSYADLMNNFGGPSALDLAGQGLLIDDERPKREQNYNNDDVHIMTLWKRSPSYGPSFFNTAGDLTKKDDFIAPGVLRFGKRMPGVLRFGVLRFGKRQSQESGAVPGVLRFGKRMPQVLRFGK</sequence>
<dbReference type="EMBL" id="CAVMJV010000011">
    <property type="protein sequence ID" value="CAK5044168.1"/>
    <property type="molecule type" value="Genomic_DNA"/>
</dbReference>
<dbReference type="Proteomes" id="UP001497535">
    <property type="component" value="Unassembled WGS sequence"/>
</dbReference>